<organism evidence="3 4">
    <name type="scientific">Vibrio antiquarius (strain Ex25)</name>
    <dbReference type="NCBI Taxonomy" id="150340"/>
    <lineage>
        <taxon>Bacteria</taxon>
        <taxon>Pseudomonadati</taxon>
        <taxon>Pseudomonadota</taxon>
        <taxon>Gammaproteobacteria</taxon>
        <taxon>Vibrionales</taxon>
        <taxon>Vibrionaceae</taxon>
        <taxon>Vibrio</taxon>
        <taxon>Vibrio diabolicus subgroup</taxon>
    </lineage>
</organism>
<dbReference type="InterPro" id="IPR012045">
    <property type="entry name" value="Pept_M6_InhA-rel"/>
</dbReference>
<keyword evidence="1" id="KW-0732">Signal</keyword>
<sequence length="1011" mass="109508">MYWLCLELNESKRWSRTLKFNTLALTMLTALLAGKSMATTPPSPVWHTIALSDGTSSEAILRGTADFHWFEDKQGNALVHEDGIWFFAQIQRESDIPTLRSTGVAKTQSSDAPELAKFRPDLQVKPQLSSLKTIEPMARQNLLRSAQGYQAMSSSSMKQQPLLVVQVSFDDQAMVHDFEQRVFNTDGQSVVDYFDKNSQGKFKVVPAIESYGTANDGVINVTVAQSHPNCHSSSTDKTCTAKLNAVFTEAYQKLDPYFNLSAYDSNQNGTVEPSELSVMFIFAGGDRSTGFLDRPSIWPHKFSHDDVTLDGKKIADYCVFADYQVDHQATLGVIVHELGHLMLGLPDLYARNSDASIGSWGVMGGGSWAQKPGDSYAGDTPVNMSAWSKHAAGFVVPTITHESPMPISVNNDDVKLVYLDPYLKEFGPRVYLENRTFSGYDRALAAEGILATSVNVQNRFNDVGAMQVQIMQSDGLNELEHDGSSDAGDLYPNGGNVISDTSTPSLRAIAGFDTGVRISNIASNTNGGSFSLEHINEPNKSAWLNSLHQGYVYASGSNTLAVSLDLNAETKLDGLQLYAQSNSAQSDMTYRVWRFPFSGNVGYRLILDQNNAELLQQGSFQKPSRILFPQPSQLSAGQHLLVVELEGGEFESNFDFGRLLKTEKSSLPVMWTGNYNEIGTFGLEQAGFSYVPFAALLNVEANNIVEAKADSLQTDKNTPIDLNLMDNDFMAIGYQFNVDIVQKPEHGTISGNQYQPEANFVGLDSFQYRLLSTDGVYSSSVVSVQVEVLGSNEAPKALIDVDSQKITAGQKVTLSAANSTDADGDVLNYRWEQLAGTSVSIGNSTSATASFTVPQGIKAGEVLTFRLTVTDPSNETSSATVNLTMQNAAPVTLADTATVAVGESIVIDAAGNDSDVNGDKLVVESVQNLTGVGSASVENGKIRFQAPDSAVDNIKLQYTVSDGNGATAIGEVTVTVVASLKTTTFKNSEGSGSVSYWALMLLVALGWRRRV</sequence>
<keyword evidence="4" id="KW-1185">Reference proteome</keyword>
<accession>A0ABM9WT32</accession>
<dbReference type="NCBIfam" id="TIGR03501">
    <property type="entry name" value="GlyGly_CTERM"/>
    <property type="match status" value="1"/>
</dbReference>
<dbReference type="PROSITE" id="PS00018">
    <property type="entry name" value="EF_HAND_1"/>
    <property type="match status" value="1"/>
</dbReference>
<dbReference type="InterPro" id="IPR018247">
    <property type="entry name" value="EF_Hand_1_Ca_BS"/>
</dbReference>
<evidence type="ECO:0000259" key="2">
    <source>
        <dbReference type="SMART" id="SM00089"/>
    </source>
</evidence>
<name>A0ABM9WT32_VIBAE</name>
<dbReference type="PANTHER" id="PTHR41775:SF1">
    <property type="entry name" value="PEPTIDASE M6-LIKE DOMAIN-CONTAINING PROTEIN"/>
    <property type="match status" value="1"/>
</dbReference>
<dbReference type="InterPro" id="IPR013783">
    <property type="entry name" value="Ig-like_fold"/>
</dbReference>
<dbReference type="InterPro" id="IPR035986">
    <property type="entry name" value="PKD_dom_sf"/>
</dbReference>
<dbReference type="PIRSF" id="PIRSF036597">
    <property type="entry name" value="Protse_InhA_rel"/>
    <property type="match status" value="1"/>
</dbReference>
<gene>
    <name evidence="3" type="ORF">VEx25_0600</name>
</gene>
<dbReference type="Pfam" id="PF17963">
    <property type="entry name" value="Big_9"/>
    <property type="match status" value="2"/>
</dbReference>
<dbReference type="SUPFAM" id="SSF49299">
    <property type="entry name" value="PKD domain"/>
    <property type="match status" value="1"/>
</dbReference>
<dbReference type="PANTHER" id="PTHR41775">
    <property type="entry name" value="SECRETED PROTEIN-RELATED"/>
    <property type="match status" value="1"/>
</dbReference>
<dbReference type="SUPFAM" id="SSF55486">
    <property type="entry name" value="Metalloproteases ('zincins'), catalytic domain"/>
    <property type="match status" value="1"/>
</dbReference>
<protein>
    <submittedName>
        <fullName evidence="3">RTX toxin</fullName>
    </submittedName>
</protein>
<dbReference type="InterPro" id="IPR020008">
    <property type="entry name" value="GlyGly_CTERM"/>
</dbReference>
<proteinExistence type="predicted"/>
<dbReference type="Pfam" id="PF05547">
    <property type="entry name" value="Peptidase_M6"/>
    <property type="match status" value="1"/>
</dbReference>
<reference evidence="4" key="1">
    <citation type="submission" date="2006-10" db="EMBL/GenBank/DDBJ databases">
        <authorList>
            <person name="Heidelberg J."/>
            <person name="Sebastian Y."/>
        </authorList>
    </citation>
    <scope>NUCLEOTIDE SEQUENCE [LARGE SCALE GENOMIC DNA]</scope>
    <source>
        <strain evidence="4">EX25</strain>
    </source>
</reference>
<feature type="chain" id="PRO_5046767042" evidence="1">
    <location>
        <begin position="39"/>
        <end position="1011"/>
    </location>
</feature>
<dbReference type="NCBIfam" id="TIGR03296">
    <property type="entry name" value="M6dom_TIGR03296"/>
    <property type="match status" value="1"/>
</dbReference>
<dbReference type="EMBL" id="DS267837">
    <property type="protein sequence ID" value="EDN56406.1"/>
    <property type="molecule type" value="Genomic_DNA"/>
</dbReference>
<dbReference type="InterPro" id="IPR022409">
    <property type="entry name" value="PKD/Chitinase_dom"/>
</dbReference>
<dbReference type="SMART" id="SM00089">
    <property type="entry name" value="PKD"/>
    <property type="match status" value="1"/>
</dbReference>
<evidence type="ECO:0000256" key="1">
    <source>
        <dbReference type="SAM" id="SignalP"/>
    </source>
</evidence>
<dbReference type="Gene3D" id="2.60.40.3440">
    <property type="match status" value="1"/>
</dbReference>
<feature type="signal peptide" evidence="1">
    <location>
        <begin position="1"/>
        <end position="38"/>
    </location>
</feature>
<dbReference type="InterPro" id="IPR008757">
    <property type="entry name" value="Peptidase_M6-like_domain"/>
</dbReference>
<evidence type="ECO:0000313" key="4">
    <source>
        <dbReference type="Proteomes" id="UP000242664"/>
    </source>
</evidence>
<dbReference type="Proteomes" id="UP000242664">
    <property type="component" value="Unassembled WGS sequence"/>
</dbReference>
<evidence type="ECO:0000313" key="3">
    <source>
        <dbReference type="EMBL" id="EDN56406.1"/>
    </source>
</evidence>
<feature type="domain" description="PKD/Chitinase" evidence="2">
    <location>
        <begin position="796"/>
        <end position="888"/>
    </location>
</feature>
<dbReference type="Pfam" id="PF22352">
    <property type="entry name" value="K319L-like_PKD"/>
    <property type="match status" value="1"/>
</dbReference>
<dbReference type="Gene3D" id="2.60.40.10">
    <property type="entry name" value="Immunoglobulins"/>
    <property type="match status" value="1"/>
</dbReference>